<proteinExistence type="predicted"/>
<evidence type="ECO:0000313" key="2">
    <source>
        <dbReference type="EMBL" id="VFU40566.1"/>
    </source>
</evidence>
<dbReference type="InterPro" id="IPR004158">
    <property type="entry name" value="DUF247_pln"/>
</dbReference>
<organism evidence="2">
    <name type="scientific">Salix viminalis</name>
    <name type="common">Common osier</name>
    <name type="synonym">Basket willow</name>
    <dbReference type="NCBI Taxonomy" id="40686"/>
    <lineage>
        <taxon>Eukaryota</taxon>
        <taxon>Viridiplantae</taxon>
        <taxon>Streptophyta</taxon>
        <taxon>Embryophyta</taxon>
        <taxon>Tracheophyta</taxon>
        <taxon>Spermatophyta</taxon>
        <taxon>Magnoliopsida</taxon>
        <taxon>eudicotyledons</taxon>
        <taxon>Gunneridae</taxon>
        <taxon>Pentapetalae</taxon>
        <taxon>rosids</taxon>
        <taxon>fabids</taxon>
        <taxon>Malpighiales</taxon>
        <taxon>Salicaceae</taxon>
        <taxon>Saliceae</taxon>
        <taxon>Salix</taxon>
    </lineage>
</organism>
<protein>
    <submittedName>
        <fullName evidence="2">Uncharacterized protein</fullName>
    </submittedName>
</protein>
<accession>A0A6N2LHI4</accession>
<evidence type="ECO:0000256" key="1">
    <source>
        <dbReference type="SAM" id="MobiDB-lite"/>
    </source>
</evidence>
<dbReference type="AlphaFoldDB" id="A0A6N2LHI4"/>
<gene>
    <name evidence="2" type="ORF">SVIM_LOCUS233525</name>
</gene>
<name>A0A6N2LHI4_SALVM</name>
<dbReference type="PANTHER" id="PTHR31170:SF24">
    <property type="match status" value="1"/>
</dbReference>
<dbReference type="PANTHER" id="PTHR31170">
    <property type="entry name" value="BNAC04G53230D PROTEIN"/>
    <property type="match status" value="1"/>
</dbReference>
<dbReference type="Pfam" id="PF03140">
    <property type="entry name" value="DUF247"/>
    <property type="match status" value="1"/>
</dbReference>
<dbReference type="EMBL" id="CAADRP010001548">
    <property type="protein sequence ID" value="VFU40566.1"/>
    <property type="molecule type" value="Genomic_DNA"/>
</dbReference>
<reference evidence="2" key="1">
    <citation type="submission" date="2019-03" db="EMBL/GenBank/DDBJ databases">
        <authorList>
            <person name="Mank J."/>
            <person name="Almeida P."/>
        </authorList>
    </citation>
    <scope>NUCLEOTIDE SEQUENCE</scope>
    <source>
        <strain evidence="2">78183</strain>
    </source>
</reference>
<feature type="region of interest" description="Disordered" evidence="1">
    <location>
        <begin position="1"/>
        <end position="33"/>
    </location>
</feature>
<sequence>MLNRQMHPPWKENESSSPKKGKGFDVVGSDSDIDYKDINNAYTNTERVDKLSASRKGKDIAITSSISNPELKIEMTSNILAQLHDKMKELSSKQNRDHCCIYKVPKSLRKVNWKAYTPLLISVGRLHCKIKRIQTKQNHKWRCFKEFTE</sequence>